<dbReference type="GO" id="GO:0006139">
    <property type="term" value="P:nucleobase-containing compound metabolic process"/>
    <property type="evidence" value="ECO:0007669"/>
    <property type="project" value="UniProtKB-ARBA"/>
</dbReference>
<evidence type="ECO:0000256" key="2">
    <source>
        <dbReference type="ARBA" id="ARBA00022801"/>
    </source>
</evidence>
<dbReference type="SUPFAM" id="SSF56219">
    <property type="entry name" value="DNase I-like"/>
    <property type="match status" value="1"/>
</dbReference>
<keyword evidence="5" id="KW-0269">Exonuclease</keyword>
<comment type="similarity">
    <text evidence="1">Belongs to the CCR4/nocturin family.</text>
</comment>
<dbReference type="Gene3D" id="3.60.10.10">
    <property type="entry name" value="Endonuclease/exonuclease/phosphatase"/>
    <property type="match status" value="1"/>
</dbReference>
<accession>A0A9W8BCC0</accession>
<dbReference type="InterPro" id="IPR005135">
    <property type="entry name" value="Endo/exonuclease/phosphatase"/>
</dbReference>
<sequence length="511" mass="58829">MDDSKDTSPKAFVKRQWQTVPASTDSEPEAPALRFTIMTYNVMAPSLGKHSWLPNSTPRNLNGKTRRNRIIGEINHHRPDIICLQEVDDEKDFKPFYRPRLRKLHYRYRHKQPRVKNHGCCIAWDMRKWRLLDFESVVFNVHSHTQGIVEWYLTETGQALEDLSIDPAHTLMVDDLNQMWSSHNVNIATFAVLHHVGAADQAWFEYRDARNELLKQQRAVQRLMRRAKRDGLEEDPKLVASNEKLAILAGSRMPQPDQNFESIIVITCHLLWSPNAHFERLIQVMLVLRRVCHYNRNLRLPVVFAGDFNAAPIDPLYKGMVNQPLDATDCDVLLCSMEDYVQARFSHRYWGVPLPDSLFYYIPEQARKKYVAALIDQLKGAIRFNSAYNQPGLHPPPLDGEPTEHDEPPYTTYCQFVGTLDYIFYTADPQSIVAESPLAAKFPGRNRIILNRPVGDMDTEPLAPVDPWWKQCRPTKILEIPAPSTLEPGIPNARFGSDHLCLLTELKITHA</sequence>
<comment type="caution">
    <text evidence="5">The sequence shown here is derived from an EMBL/GenBank/DDBJ whole genome shotgun (WGS) entry which is preliminary data.</text>
</comment>
<organism evidence="5 6">
    <name type="scientific">Dimargaris verticillata</name>
    <dbReference type="NCBI Taxonomy" id="2761393"/>
    <lineage>
        <taxon>Eukaryota</taxon>
        <taxon>Fungi</taxon>
        <taxon>Fungi incertae sedis</taxon>
        <taxon>Zoopagomycota</taxon>
        <taxon>Kickxellomycotina</taxon>
        <taxon>Dimargaritomycetes</taxon>
        <taxon>Dimargaritales</taxon>
        <taxon>Dimargaritaceae</taxon>
        <taxon>Dimargaris</taxon>
    </lineage>
</organism>
<dbReference type="PANTHER" id="PTHR12121">
    <property type="entry name" value="CARBON CATABOLITE REPRESSOR PROTEIN 4"/>
    <property type="match status" value="1"/>
</dbReference>
<protein>
    <submittedName>
        <fullName evidence="5">RNA exonuclease ngl2</fullName>
    </submittedName>
</protein>
<dbReference type="InterPro" id="IPR036691">
    <property type="entry name" value="Endo/exonu/phosph_ase_sf"/>
</dbReference>
<keyword evidence="6" id="KW-1185">Reference proteome</keyword>
<dbReference type="PANTHER" id="PTHR12121:SF45">
    <property type="entry name" value="NOCTURNIN"/>
    <property type="match status" value="1"/>
</dbReference>
<dbReference type="AlphaFoldDB" id="A0A9W8BCC0"/>
<evidence type="ECO:0000313" key="6">
    <source>
        <dbReference type="Proteomes" id="UP001151582"/>
    </source>
</evidence>
<evidence type="ECO:0000259" key="4">
    <source>
        <dbReference type="Pfam" id="PF03372"/>
    </source>
</evidence>
<dbReference type="GO" id="GO:0000175">
    <property type="term" value="F:3'-5'-RNA exonuclease activity"/>
    <property type="evidence" value="ECO:0007669"/>
    <property type="project" value="TreeGrafter"/>
</dbReference>
<dbReference type="Pfam" id="PF03372">
    <property type="entry name" value="Exo_endo_phos"/>
    <property type="match status" value="1"/>
</dbReference>
<dbReference type="Proteomes" id="UP001151582">
    <property type="component" value="Unassembled WGS sequence"/>
</dbReference>
<reference evidence="5" key="1">
    <citation type="submission" date="2022-07" db="EMBL/GenBank/DDBJ databases">
        <title>Phylogenomic reconstructions and comparative analyses of Kickxellomycotina fungi.</title>
        <authorList>
            <person name="Reynolds N.K."/>
            <person name="Stajich J.E."/>
            <person name="Barry K."/>
            <person name="Grigoriev I.V."/>
            <person name="Crous P."/>
            <person name="Smith M.E."/>
        </authorList>
    </citation>
    <scope>NUCLEOTIDE SEQUENCE</scope>
    <source>
        <strain evidence="5">RSA 567</strain>
    </source>
</reference>
<evidence type="ECO:0000256" key="3">
    <source>
        <dbReference type="SAM" id="MobiDB-lite"/>
    </source>
</evidence>
<gene>
    <name evidence="5" type="primary">NGL2_2</name>
    <name evidence="5" type="ORF">H4R34_000177</name>
</gene>
<evidence type="ECO:0000256" key="1">
    <source>
        <dbReference type="ARBA" id="ARBA00010774"/>
    </source>
</evidence>
<proteinExistence type="inferred from homology"/>
<dbReference type="EMBL" id="JANBQB010000003">
    <property type="protein sequence ID" value="KAJ1985218.1"/>
    <property type="molecule type" value="Genomic_DNA"/>
</dbReference>
<feature type="region of interest" description="Disordered" evidence="3">
    <location>
        <begin position="1"/>
        <end position="27"/>
    </location>
</feature>
<name>A0A9W8BCC0_9FUNG</name>
<dbReference type="InterPro" id="IPR050410">
    <property type="entry name" value="CCR4/nocturin_mRNA_transcr"/>
</dbReference>
<evidence type="ECO:0000313" key="5">
    <source>
        <dbReference type="EMBL" id="KAJ1985218.1"/>
    </source>
</evidence>
<feature type="compositionally biased region" description="Polar residues" evidence="3">
    <location>
        <begin position="16"/>
        <end position="25"/>
    </location>
</feature>
<feature type="domain" description="Endonuclease/exonuclease/phosphatase" evidence="4">
    <location>
        <begin position="60"/>
        <end position="431"/>
    </location>
</feature>
<keyword evidence="5" id="KW-0540">Nuclease</keyword>
<keyword evidence="2" id="KW-0378">Hydrolase</keyword>
<dbReference type="OrthoDB" id="428734at2759"/>